<feature type="transmembrane region" description="Helical" evidence="5">
    <location>
        <begin position="242"/>
        <end position="261"/>
    </location>
</feature>
<feature type="domain" description="EamA" evidence="7">
    <location>
        <begin position="149"/>
        <end position="284"/>
    </location>
</feature>
<sequence length="294" mass="31060">MSFQRLIFLTLLSLLAFAANSVITRLALEQTAIDEASFIALRIGSGAIFLALFILFTKHKNTAVNLTHQGSWLGALSLFAYAVSFTYGYGLIAAGTGALILFGAVQVTMSVIGYYAGERLNKVQISGFILAIVGLAILMLPGLEAPSLLGASLMCLSGIAWSLYSHQGKGSTTSPSTSPAISTAANFIKAVPMVLLLWLCNYSAITLDTTGVIYALISGVVTSGMGYIVWYSVLPQLKSTQAAIVQLSVPVIVTLAGVFLLNEAITLRIVTATVAILSGTLLVLMFKKAPKQKK</sequence>
<keyword evidence="9" id="KW-1185">Reference proteome</keyword>
<evidence type="ECO:0000256" key="1">
    <source>
        <dbReference type="ARBA" id="ARBA00004141"/>
    </source>
</evidence>
<reference evidence="8 9" key="1">
    <citation type="journal article" date="2019" name="Int. J. Syst. Evol. Microbiol.">
        <title>The Global Catalogue of Microorganisms (GCM) 10K type strain sequencing project: providing services to taxonomists for standard genome sequencing and annotation.</title>
        <authorList>
            <consortium name="The Broad Institute Genomics Platform"/>
            <consortium name="The Broad Institute Genome Sequencing Center for Infectious Disease"/>
            <person name="Wu L."/>
            <person name="Ma J."/>
        </authorList>
    </citation>
    <scope>NUCLEOTIDE SEQUENCE [LARGE SCALE GENOMIC DNA]</scope>
    <source>
        <strain evidence="8 9">JCM 15608</strain>
    </source>
</reference>
<dbReference type="PANTHER" id="PTHR32322:SF9">
    <property type="entry name" value="AMINO-ACID METABOLITE EFFLUX PUMP-RELATED"/>
    <property type="match status" value="1"/>
</dbReference>
<feature type="signal peptide" evidence="6">
    <location>
        <begin position="1"/>
        <end position="18"/>
    </location>
</feature>
<dbReference type="EMBL" id="BAAAFA010000002">
    <property type="protein sequence ID" value="GAA0813508.1"/>
    <property type="molecule type" value="Genomic_DNA"/>
</dbReference>
<feature type="chain" id="PRO_5045396297" evidence="6">
    <location>
        <begin position="19"/>
        <end position="294"/>
    </location>
</feature>
<proteinExistence type="predicted"/>
<feature type="transmembrane region" description="Helical" evidence="5">
    <location>
        <begin position="37"/>
        <end position="58"/>
    </location>
</feature>
<protein>
    <submittedName>
        <fullName evidence="8">DMT family transporter</fullName>
    </submittedName>
</protein>
<evidence type="ECO:0000256" key="6">
    <source>
        <dbReference type="SAM" id="SignalP"/>
    </source>
</evidence>
<dbReference type="InterPro" id="IPR037185">
    <property type="entry name" value="EmrE-like"/>
</dbReference>
<dbReference type="SUPFAM" id="SSF103481">
    <property type="entry name" value="Multidrug resistance efflux transporter EmrE"/>
    <property type="match status" value="2"/>
</dbReference>
<organism evidence="8 9">
    <name type="scientific">Colwellia asteriadis</name>
    <dbReference type="NCBI Taxonomy" id="517723"/>
    <lineage>
        <taxon>Bacteria</taxon>
        <taxon>Pseudomonadati</taxon>
        <taxon>Pseudomonadota</taxon>
        <taxon>Gammaproteobacteria</taxon>
        <taxon>Alteromonadales</taxon>
        <taxon>Colwelliaceae</taxon>
        <taxon>Colwellia</taxon>
    </lineage>
</organism>
<feature type="transmembrane region" description="Helical" evidence="5">
    <location>
        <begin position="211"/>
        <end position="230"/>
    </location>
</feature>
<feature type="transmembrane region" description="Helical" evidence="5">
    <location>
        <begin position="70"/>
        <end position="92"/>
    </location>
</feature>
<evidence type="ECO:0000313" key="9">
    <source>
        <dbReference type="Proteomes" id="UP001500021"/>
    </source>
</evidence>
<comment type="caution">
    <text evidence="8">The sequence shown here is derived from an EMBL/GenBank/DDBJ whole genome shotgun (WGS) entry which is preliminary data.</text>
</comment>
<dbReference type="InterPro" id="IPR000620">
    <property type="entry name" value="EamA_dom"/>
</dbReference>
<feature type="transmembrane region" description="Helical" evidence="5">
    <location>
        <begin position="184"/>
        <end position="205"/>
    </location>
</feature>
<feature type="transmembrane region" description="Helical" evidence="5">
    <location>
        <begin position="98"/>
        <end position="116"/>
    </location>
</feature>
<name>A0ABN1L4F0_9GAMM</name>
<dbReference type="Pfam" id="PF00892">
    <property type="entry name" value="EamA"/>
    <property type="match status" value="2"/>
</dbReference>
<evidence type="ECO:0000256" key="4">
    <source>
        <dbReference type="ARBA" id="ARBA00023136"/>
    </source>
</evidence>
<dbReference type="Proteomes" id="UP001500021">
    <property type="component" value="Unassembled WGS sequence"/>
</dbReference>
<dbReference type="PANTHER" id="PTHR32322">
    <property type="entry name" value="INNER MEMBRANE TRANSPORTER"/>
    <property type="match status" value="1"/>
</dbReference>
<feature type="transmembrane region" description="Helical" evidence="5">
    <location>
        <begin position="123"/>
        <end position="141"/>
    </location>
</feature>
<feature type="transmembrane region" description="Helical" evidence="5">
    <location>
        <begin position="267"/>
        <end position="286"/>
    </location>
</feature>
<feature type="domain" description="EamA" evidence="7">
    <location>
        <begin position="7"/>
        <end position="139"/>
    </location>
</feature>
<evidence type="ECO:0000256" key="3">
    <source>
        <dbReference type="ARBA" id="ARBA00022989"/>
    </source>
</evidence>
<dbReference type="InterPro" id="IPR050638">
    <property type="entry name" value="AA-Vitamin_Transporters"/>
</dbReference>
<accession>A0ABN1L4F0</accession>
<evidence type="ECO:0000256" key="5">
    <source>
        <dbReference type="SAM" id="Phobius"/>
    </source>
</evidence>
<keyword evidence="4 5" id="KW-0472">Membrane</keyword>
<keyword evidence="2 5" id="KW-0812">Transmembrane</keyword>
<dbReference type="RefSeq" id="WP_343815471.1">
    <property type="nucleotide sequence ID" value="NZ_BAAAFA010000002.1"/>
</dbReference>
<keyword evidence="3 5" id="KW-1133">Transmembrane helix</keyword>
<evidence type="ECO:0000259" key="7">
    <source>
        <dbReference type="Pfam" id="PF00892"/>
    </source>
</evidence>
<gene>
    <name evidence="8" type="ORF">GCM10009111_09000</name>
</gene>
<comment type="subcellular location">
    <subcellularLocation>
        <location evidence="1">Membrane</location>
        <topology evidence="1">Multi-pass membrane protein</topology>
    </subcellularLocation>
</comment>
<evidence type="ECO:0000313" key="8">
    <source>
        <dbReference type="EMBL" id="GAA0813508.1"/>
    </source>
</evidence>
<keyword evidence="6" id="KW-0732">Signal</keyword>
<feature type="transmembrane region" description="Helical" evidence="5">
    <location>
        <begin position="147"/>
        <end position="164"/>
    </location>
</feature>
<evidence type="ECO:0000256" key="2">
    <source>
        <dbReference type="ARBA" id="ARBA00022692"/>
    </source>
</evidence>